<sequence length="1071" mass="116537">MTNSSVISSGTTVVNLSFTDSPTAPAPAPLSVSKLDYKRAMNAREYLMSTLDPGNLNPDAGEISRYLESCDDLVLLAGVSRSKMEMNEMVARVVKLFELRLELRQLDGQAKNGGGGGDDDEGELEEQLVKIEVGLTLLTPGSKSSKLSRAYKLLTSEPNSSNNDEPSLTTSELTVLFEAFLTAIFATVSSSNELDVDEADSLVSAISNYAGAKVTQFAGSSKGITFDDFGTWYNEGGFECAPWLELLDLDKWTHVPPQSNVVVSFDFPSSTLSPSRSKPLQIAITDDDLDVLREVVVESGMGDRTPEEVTQFLTELSPNGVLSYSTVVSFVQEILPSSNYKAQNLILVLYGLLDRDEHGQIQVADFAAGFTIFCSGNKSSKLACGFQQFDDDDDDRLSRRGLWRFLRSFLAALMSVSLANEADLSNPMDAIYDALDAGAVWTASQIFDFIAKVTGDDSGLIGFEEFASWYTEGDGYKLAPWLELLDLGKFLSLSSDGESSSYTDGEEGGAAAAAAAAAAESNLPPNQAYDEEIAASVASSTDTPMDADRNLQQLVQQGVLFSFPLAENPSGTDVLYLTKHDVEYVRILVNETGLSRFDPDDVFGFFSQQVQWKDAIDRPTFLSALNNFVLANQGRPLDGEVLNVFSNFFSCYDEFDSGTAKLTELMWGVSLFCKGEKSSKLAFAFELFDAHEGGALSDEQLFEFLYSLLTMIFGCTSQGLSMSTGGMLEVVGSTAAELTQAVMRNIYDQGKQRVSFDDFGDWYNAGGFEMSPWLELLALRKWTEGYAEDDGDSEDDSEGEEDYSDSGVGVRGYSDEGDYSDSDDENDDSDGGTQSSSKVPKDSLTFAVRGTSLGPRGAVVEFTRSDITAVSELVTCTGLAAMPFRGVCDRFLAKADEGTISKPAFDECIRELIPKANMDAATRRRLSGVLSKIFGAFDREGNQSVDALEFASGFSVFCEGSKSDKLAYAFEILDSDMDGKLSRRGMWRFARGFLTVLIAISSGVSRGNAARDVLDGVDDFSVWVSAKVFEKGGKGGRKGVEFDTFADWYTEGGYVDASWFELLDLKKWCVQ</sequence>
<feature type="compositionally biased region" description="Acidic residues" evidence="5">
    <location>
        <begin position="815"/>
        <end position="830"/>
    </location>
</feature>
<keyword evidence="7" id="KW-1185">Reference proteome</keyword>
<dbReference type="Gene3D" id="1.10.238.10">
    <property type="entry name" value="EF-hand"/>
    <property type="match status" value="3"/>
</dbReference>
<dbReference type="AlphaFoldDB" id="A0A9W7DVG7"/>
<dbReference type="GO" id="GO:0005509">
    <property type="term" value="F:calcium ion binding"/>
    <property type="evidence" value="ECO:0007669"/>
    <property type="project" value="InterPro"/>
</dbReference>
<dbReference type="InterPro" id="IPR028846">
    <property type="entry name" value="Recoverin"/>
</dbReference>
<evidence type="ECO:0000313" key="7">
    <source>
        <dbReference type="Proteomes" id="UP001165082"/>
    </source>
</evidence>
<evidence type="ECO:0000256" key="2">
    <source>
        <dbReference type="ARBA" id="ARBA00022707"/>
    </source>
</evidence>
<dbReference type="Proteomes" id="UP001165082">
    <property type="component" value="Unassembled WGS sequence"/>
</dbReference>
<reference evidence="6" key="1">
    <citation type="submission" date="2022-07" db="EMBL/GenBank/DDBJ databases">
        <title>Genome analysis of Parmales, a sister group of diatoms, reveals the evolutionary specialization of diatoms from phago-mixotrophs to photoautotrophs.</title>
        <authorList>
            <person name="Ban H."/>
            <person name="Sato S."/>
            <person name="Yoshikawa S."/>
            <person name="Kazumasa Y."/>
            <person name="Nakamura Y."/>
            <person name="Ichinomiya M."/>
            <person name="Saitoh K."/>
            <person name="Sato N."/>
            <person name="Blanc-Mathieu R."/>
            <person name="Endo H."/>
            <person name="Kuwata A."/>
            <person name="Ogata H."/>
        </authorList>
    </citation>
    <scope>NUCLEOTIDE SEQUENCE</scope>
</reference>
<evidence type="ECO:0008006" key="8">
    <source>
        <dbReference type="Google" id="ProtNLM"/>
    </source>
</evidence>
<dbReference type="SUPFAM" id="SSF47473">
    <property type="entry name" value="EF-hand"/>
    <property type="match status" value="3"/>
</dbReference>
<keyword evidence="2" id="KW-0519">Myristate</keyword>
<keyword evidence="3" id="KW-0677">Repeat</keyword>
<feature type="region of interest" description="Disordered" evidence="5">
    <location>
        <begin position="787"/>
        <end position="841"/>
    </location>
</feature>
<name>A0A9W7DVG7_9STRA</name>
<dbReference type="OrthoDB" id="2122982at2759"/>
<protein>
    <recommendedName>
        <fullName evidence="8">Calmodulin</fullName>
    </recommendedName>
</protein>
<gene>
    <name evidence="6" type="ORF">TrRE_jg7766</name>
</gene>
<dbReference type="InterPro" id="IPR011992">
    <property type="entry name" value="EF-hand-dom_pair"/>
</dbReference>
<dbReference type="EMBL" id="BRXZ01000881">
    <property type="protein sequence ID" value="GMH56478.1"/>
    <property type="molecule type" value="Genomic_DNA"/>
</dbReference>
<proteinExistence type="inferred from homology"/>
<evidence type="ECO:0000256" key="5">
    <source>
        <dbReference type="SAM" id="MobiDB-lite"/>
    </source>
</evidence>
<feature type="compositionally biased region" description="Acidic residues" evidence="5">
    <location>
        <begin position="787"/>
        <end position="804"/>
    </location>
</feature>
<keyword evidence="4" id="KW-0449">Lipoprotein</keyword>
<accession>A0A9W7DVG7</accession>
<comment type="caution">
    <text evidence="6">The sequence shown here is derived from an EMBL/GenBank/DDBJ whole genome shotgun (WGS) entry which is preliminary data.</text>
</comment>
<evidence type="ECO:0000256" key="4">
    <source>
        <dbReference type="ARBA" id="ARBA00023288"/>
    </source>
</evidence>
<dbReference type="PANTHER" id="PTHR23055:SF178">
    <property type="entry name" value="NEUROCALCIN HOMOLOG"/>
    <property type="match status" value="1"/>
</dbReference>
<dbReference type="PANTHER" id="PTHR23055">
    <property type="entry name" value="CALCIUM BINDING PROTEINS"/>
    <property type="match status" value="1"/>
</dbReference>
<organism evidence="6 7">
    <name type="scientific">Triparma retinervis</name>
    <dbReference type="NCBI Taxonomy" id="2557542"/>
    <lineage>
        <taxon>Eukaryota</taxon>
        <taxon>Sar</taxon>
        <taxon>Stramenopiles</taxon>
        <taxon>Ochrophyta</taxon>
        <taxon>Bolidophyceae</taxon>
        <taxon>Parmales</taxon>
        <taxon>Triparmaceae</taxon>
        <taxon>Triparma</taxon>
    </lineage>
</organism>
<evidence type="ECO:0000313" key="6">
    <source>
        <dbReference type="EMBL" id="GMH56478.1"/>
    </source>
</evidence>
<comment type="similarity">
    <text evidence="1">Belongs to the recoverin family.</text>
</comment>
<evidence type="ECO:0000256" key="1">
    <source>
        <dbReference type="ARBA" id="ARBA00006049"/>
    </source>
</evidence>
<evidence type="ECO:0000256" key="3">
    <source>
        <dbReference type="ARBA" id="ARBA00022737"/>
    </source>
</evidence>